<evidence type="ECO:0000313" key="5">
    <source>
        <dbReference type="Proteomes" id="UP000001294"/>
    </source>
</evidence>
<evidence type="ECO:0000259" key="2">
    <source>
        <dbReference type="Pfam" id="PF07727"/>
    </source>
</evidence>
<dbReference type="Pfam" id="PF25597">
    <property type="entry name" value="SH3_retrovirus"/>
    <property type="match status" value="1"/>
</dbReference>
<dbReference type="InterPro" id="IPR057670">
    <property type="entry name" value="SH3_retrovirus"/>
</dbReference>
<reference evidence="5" key="1">
    <citation type="journal article" date="2015" name="Genome Announc.">
        <title>Genome sequence of the AIDS-associated pathogen Penicillium marneffei (ATCC18224) and its near taxonomic relative Talaromyces stipitatus (ATCC10500).</title>
        <authorList>
            <person name="Nierman W.C."/>
            <person name="Fedorova-Abrams N.D."/>
            <person name="Andrianopoulos A."/>
        </authorList>
    </citation>
    <scope>NUCLEOTIDE SEQUENCE [LARGE SCALE GENOMIC DNA]</scope>
    <source>
        <strain evidence="5">ATCC 18224 / CBS 334.59 / QM 7333</strain>
    </source>
</reference>
<sequence length="403" mass="44822">MTTEALKNENRLQRFNPKAWIGYLVGYDSTNVYRIWNPSTGNIIRARDVIFNEDEGFTRDIQQIKDDLLGVTTEDLTNLLSKVDISLESENADDFTNLLDEMEDVIFDEDRPNPKHTTTQGSTGSGSEESSCLDSDDLSGPSLTTGEGLLDGIDKYAYPTPPESPPSALLAASVTIVQNDDFVLRESSKFAAGMSTGEEGSDAALVQEATNRAGVGGAPIGVGIVRPIGSYTEFGEGSGTAFNLRDSMERLIETRGRHFFKDRSTGSLKKSREYLIEFPTRTVDTVLTTQRGELNPWRFAFLAGTRYRQYELFEEAEKAHLKSHNPSGSWTTVPIRKAKGKQILDSIAARFDLELKQYNAVNAFVNAKLDEEIFMRIAPGYREPGKIYRLNKALYGLRRSPLL</sequence>
<dbReference type="InterPro" id="IPR013103">
    <property type="entry name" value="RVT_2"/>
</dbReference>
<dbReference type="Proteomes" id="UP000001294">
    <property type="component" value="Unassembled WGS sequence"/>
</dbReference>
<name>B6QW62_TALMQ</name>
<keyword evidence="5" id="KW-1185">Reference proteome</keyword>
<proteinExistence type="predicted"/>
<dbReference type="PhylomeDB" id="B6QW62"/>
<dbReference type="HOGENOM" id="CLU_001650_18_3_1"/>
<evidence type="ECO:0000259" key="3">
    <source>
        <dbReference type="Pfam" id="PF25597"/>
    </source>
</evidence>
<accession>B6QW62</accession>
<evidence type="ECO:0000313" key="4">
    <source>
        <dbReference type="EMBL" id="EEA18571.1"/>
    </source>
</evidence>
<dbReference type="EMBL" id="DS995906">
    <property type="protein sequence ID" value="EEA18571.1"/>
    <property type="molecule type" value="Genomic_DNA"/>
</dbReference>
<organism evidence="4 5">
    <name type="scientific">Talaromyces marneffei (strain ATCC 18224 / CBS 334.59 / QM 7333)</name>
    <name type="common">Penicillium marneffei</name>
    <dbReference type="NCBI Taxonomy" id="441960"/>
    <lineage>
        <taxon>Eukaryota</taxon>
        <taxon>Fungi</taxon>
        <taxon>Dikarya</taxon>
        <taxon>Ascomycota</taxon>
        <taxon>Pezizomycotina</taxon>
        <taxon>Eurotiomycetes</taxon>
        <taxon>Eurotiomycetidae</taxon>
        <taxon>Eurotiales</taxon>
        <taxon>Trichocomaceae</taxon>
        <taxon>Talaromyces</taxon>
        <taxon>Talaromyces sect. Talaromyces</taxon>
    </lineage>
</organism>
<protein>
    <submittedName>
        <fullName evidence="4">Uncharacterized protein</fullName>
    </submittedName>
</protein>
<feature type="compositionally biased region" description="Low complexity" evidence="1">
    <location>
        <begin position="117"/>
        <end position="143"/>
    </location>
</feature>
<feature type="domain" description="Reverse transcriptase Ty1/copia-type" evidence="2">
    <location>
        <begin position="334"/>
        <end position="402"/>
    </location>
</feature>
<gene>
    <name evidence="4" type="ORF">PMAA_008590</name>
</gene>
<feature type="region of interest" description="Disordered" evidence="1">
    <location>
        <begin position="106"/>
        <end position="146"/>
    </location>
</feature>
<dbReference type="AlphaFoldDB" id="B6QW62"/>
<feature type="domain" description="Retroviral polymerase SH3-like" evidence="3">
    <location>
        <begin position="11"/>
        <end position="59"/>
    </location>
</feature>
<dbReference type="Pfam" id="PF07727">
    <property type="entry name" value="RVT_2"/>
    <property type="match status" value="1"/>
</dbReference>
<dbReference type="VEuPathDB" id="FungiDB:PMAA_008590"/>
<evidence type="ECO:0000256" key="1">
    <source>
        <dbReference type="SAM" id="MobiDB-lite"/>
    </source>
</evidence>